<proteinExistence type="predicted"/>
<name>A0A3E0U032_9GAMM</name>
<gene>
    <name evidence="1" type="ORF">DXX94_04625</name>
</gene>
<protein>
    <submittedName>
        <fullName evidence="1">Uncharacterized protein</fullName>
    </submittedName>
</protein>
<dbReference type="AlphaFoldDB" id="A0A3E0U032"/>
<reference evidence="2" key="1">
    <citation type="submission" date="2018-08" db="EMBL/GenBank/DDBJ databases">
        <title>Thalassotalea euphylliae genome.</title>
        <authorList>
            <person name="Summers S."/>
            <person name="Rice S.A."/>
            <person name="Freckelton M.L."/>
            <person name="Nedved B.T."/>
            <person name="Hadfield M.G."/>
        </authorList>
    </citation>
    <scope>NUCLEOTIDE SEQUENCE [LARGE SCALE GENOMIC DNA]</scope>
    <source>
        <strain evidence="2">H3</strain>
    </source>
</reference>
<evidence type="ECO:0000313" key="1">
    <source>
        <dbReference type="EMBL" id="REL30040.1"/>
    </source>
</evidence>
<comment type="caution">
    <text evidence="1">The sequence shown here is derived from an EMBL/GenBank/DDBJ whole genome shotgun (WGS) entry which is preliminary data.</text>
</comment>
<dbReference type="EMBL" id="QUOT01000001">
    <property type="protein sequence ID" value="REL30040.1"/>
    <property type="molecule type" value="Genomic_DNA"/>
</dbReference>
<dbReference type="RefSeq" id="WP_116014158.1">
    <property type="nucleotide sequence ID" value="NZ_QUOT01000001.1"/>
</dbReference>
<organism evidence="1 2">
    <name type="scientific">Thalassotalea euphylliae</name>
    <dbReference type="NCBI Taxonomy" id="1655234"/>
    <lineage>
        <taxon>Bacteria</taxon>
        <taxon>Pseudomonadati</taxon>
        <taxon>Pseudomonadota</taxon>
        <taxon>Gammaproteobacteria</taxon>
        <taxon>Alteromonadales</taxon>
        <taxon>Colwelliaceae</taxon>
        <taxon>Thalassotalea</taxon>
    </lineage>
</organism>
<evidence type="ECO:0000313" key="2">
    <source>
        <dbReference type="Proteomes" id="UP000256899"/>
    </source>
</evidence>
<dbReference type="Proteomes" id="UP000256899">
    <property type="component" value="Unassembled WGS sequence"/>
</dbReference>
<keyword evidence="2" id="KW-1185">Reference proteome</keyword>
<sequence>MKLIMRSEFDDLRLNDTHCFDTDSNGDKQIVRIYCGETLIAKRVKHKKSIRYFGIQGYQQYLTNT</sequence>
<accession>A0A3E0U032</accession>